<dbReference type="AlphaFoldDB" id="A0A553PQC4"/>
<comment type="subcellular location">
    <subcellularLocation>
        <location evidence="1">Membrane</location>
        <topology evidence="1">Multi-pass membrane protein</topology>
    </subcellularLocation>
</comment>
<gene>
    <name evidence="6" type="ORF">TCAL_13361</name>
</gene>
<keyword evidence="2 5" id="KW-0812">Transmembrane</keyword>
<evidence type="ECO:0000256" key="2">
    <source>
        <dbReference type="ARBA" id="ARBA00022692"/>
    </source>
</evidence>
<dbReference type="EMBL" id="VCGU01000002">
    <property type="protein sequence ID" value="TRY79884.1"/>
    <property type="molecule type" value="Genomic_DNA"/>
</dbReference>
<protein>
    <submittedName>
        <fullName evidence="6">Uncharacterized protein</fullName>
    </submittedName>
</protein>
<accession>A0A553PQC4</accession>
<dbReference type="InterPro" id="IPR029020">
    <property type="entry name" value="Ammonium/urea_transptr"/>
</dbReference>
<keyword evidence="7" id="KW-1185">Reference proteome</keyword>
<evidence type="ECO:0000256" key="3">
    <source>
        <dbReference type="ARBA" id="ARBA00022989"/>
    </source>
</evidence>
<feature type="transmembrane region" description="Helical" evidence="5">
    <location>
        <begin position="99"/>
        <end position="116"/>
    </location>
</feature>
<sequence length="154" mass="16784">MDFLSALAMDVAITPNLVSNGILSFVAINFFLLLSIWTKLAGLLATAFVVVLCQGWNGIEAHARGHCNSILEPGTQDSALISQELVWPALSPSGPQPPFSTWPFTLVTFVFLLCASTRSPLRKIDIALLSYPEMHRRLFRGGTSVDDEGNMFAT</sequence>
<evidence type="ECO:0000313" key="7">
    <source>
        <dbReference type="Proteomes" id="UP000318571"/>
    </source>
</evidence>
<evidence type="ECO:0000313" key="6">
    <source>
        <dbReference type="EMBL" id="TRY79884.1"/>
    </source>
</evidence>
<organism evidence="6 7">
    <name type="scientific">Tigriopus californicus</name>
    <name type="common">Marine copepod</name>
    <dbReference type="NCBI Taxonomy" id="6832"/>
    <lineage>
        <taxon>Eukaryota</taxon>
        <taxon>Metazoa</taxon>
        <taxon>Ecdysozoa</taxon>
        <taxon>Arthropoda</taxon>
        <taxon>Crustacea</taxon>
        <taxon>Multicrustacea</taxon>
        <taxon>Hexanauplia</taxon>
        <taxon>Copepoda</taxon>
        <taxon>Harpacticoida</taxon>
        <taxon>Harpacticidae</taxon>
        <taxon>Tigriopus</taxon>
    </lineage>
</organism>
<evidence type="ECO:0000256" key="4">
    <source>
        <dbReference type="ARBA" id="ARBA00023136"/>
    </source>
</evidence>
<evidence type="ECO:0000256" key="5">
    <source>
        <dbReference type="SAM" id="Phobius"/>
    </source>
</evidence>
<feature type="transmembrane region" description="Helical" evidence="5">
    <location>
        <begin position="12"/>
        <end position="33"/>
    </location>
</feature>
<dbReference type="Proteomes" id="UP000318571">
    <property type="component" value="Chromosome 6"/>
</dbReference>
<reference evidence="6 7" key="1">
    <citation type="journal article" date="2018" name="Nat. Ecol. Evol.">
        <title>Genomic signatures of mitonuclear coevolution across populations of Tigriopus californicus.</title>
        <authorList>
            <person name="Barreto F.S."/>
            <person name="Watson E.T."/>
            <person name="Lima T.G."/>
            <person name="Willett C.S."/>
            <person name="Edmands S."/>
            <person name="Li W."/>
            <person name="Burton R.S."/>
        </authorList>
    </citation>
    <scope>NUCLEOTIDE SEQUENCE [LARGE SCALE GENOMIC DNA]</scope>
    <source>
        <strain evidence="6 7">San Diego</strain>
    </source>
</reference>
<proteinExistence type="predicted"/>
<comment type="caution">
    <text evidence="6">The sequence shown here is derived from an EMBL/GenBank/DDBJ whole genome shotgun (WGS) entry which is preliminary data.</text>
</comment>
<dbReference type="GO" id="GO:0016020">
    <property type="term" value="C:membrane"/>
    <property type="evidence" value="ECO:0007669"/>
    <property type="project" value="UniProtKB-SubCell"/>
</dbReference>
<dbReference type="Gene3D" id="1.10.3430.10">
    <property type="entry name" value="Ammonium transporter AmtB like domains"/>
    <property type="match status" value="1"/>
</dbReference>
<keyword evidence="4 5" id="KW-0472">Membrane</keyword>
<evidence type="ECO:0000256" key="1">
    <source>
        <dbReference type="ARBA" id="ARBA00004141"/>
    </source>
</evidence>
<feature type="transmembrane region" description="Helical" evidence="5">
    <location>
        <begin position="40"/>
        <end position="59"/>
    </location>
</feature>
<keyword evidence="3 5" id="KW-1133">Transmembrane helix</keyword>
<name>A0A553PQC4_TIGCA</name>